<accession>A0A607ICW9</accession>
<evidence type="ECO:0000256" key="5">
    <source>
        <dbReference type="ARBA" id="ARBA00022692"/>
    </source>
</evidence>
<feature type="signal peptide" evidence="10">
    <location>
        <begin position="1"/>
        <end position="21"/>
    </location>
</feature>
<protein>
    <recommendedName>
        <fullName evidence="14">Trimeric autotransporter adhesin YadA-like C-terminal membrane anchor domain-containing protein</fullName>
    </recommendedName>
</protein>
<feature type="domain" description="Trimeric autotransporter adhesin YadA-like C-terminal membrane anchor" evidence="11">
    <location>
        <begin position="525"/>
        <end position="576"/>
    </location>
</feature>
<evidence type="ECO:0000256" key="3">
    <source>
        <dbReference type="ARBA" id="ARBA00022448"/>
    </source>
</evidence>
<dbReference type="Pfam" id="PF05658">
    <property type="entry name" value="YadA_head"/>
    <property type="match status" value="7"/>
</dbReference>
<organism evidence="13">
    <name type="scientific">Salmonella enterica subsp. enterica serovar Sandiego</name>
    <dbReference type="NCBI Taxonomy" id="1151002"/>
    <lineage>
        <taxon>Bacteria</taxon>
        <taxon>Pseudomonadati</taxon>
        <taxon>Pseudomonadota</taxon>
        <taxon>Gammaproteobacteria</taxon>
        <taxon>Enterobacterales</taxon>
        <taxon>Enterobacteriaceae</taxon>
        <taxon>Salmonella</taxon>
    </lineage>
</organism>
<evidence type="ECO:0000259" key="11">
    <source>
        <dbReference type="Pfam" id="PF03895"/>
    </source>
</evidence>
<evidence type="ECO:0000256" key="10">
    <source>
        <dbReference type="SAM" id="SignalP"/>
    </source>
</evidence>
<dbReference type="GO" id="GO:0009279">
    <property type="term" value="C:cell outer membrane"/>
    <property type="evidence" value="ECO:0007669"/>
    <property type="project" value="UniProtKB-SubCell"/>
</dbReference>
<comment type="subcellular location">
    <subcellularLocation>
        <location evidence="2">Cell outer membrane</location>
    </subcellularLocation>
    <subcellularLocation>
        <location evidence="1">Cell surface</location>
    </subcellularLocation>
</comment>
<dbReference type="EMBL" id="AAKRJY010000035">
    <property type="protein sequence ID" value="ECU8979783.1"/>
    <property type="molecule type" value="Genomic_DNA"/>
</dbReference>
<comment type="caution">
    <text evidence="13">The sequence shown here is derived from an EMBL/GenBank/DDBJ whole genome shotgun (WGS) entry which is preliminary data.</text>
</comment>
<dbReference type="Gene3D" id="2.150.10.10">
    <property type="entry name" value="Serralysin-like metalloprotease, C-terminal"/>
    <property type="match status" value="2"/>
</dbReference>
<keyword evidence="4" id="KW-1134">Transmembrane beta strand</keyword>
<evidence type="ECO:0000256" key="9">
    <source>
        <dbReference type="ARBA" id="ARBA00023237"/>
    </source>
</evidence>
<keyword evidence="5" id="KW-0812">Transmembrane</keyword>
<evidence type="ECO:0008006" key="14">
    <source>
        <dbReference type="Google" id="ProtNLM"/>
    </source>
</evidence>
<dbReference type="AlphaFoldDB" id="A0A607ICW9"/>
<evidence type="ECO:0000313" key="13">
    <source>
        <dbReference type="EMBL" id="ECU8979783.1"/>
    </source>
</evidence>
<feature type="domain" description="Trimeric autotransporter adhesin YadA-like head" evidence="12">
    <location>
        <begin position="196"/>
        <end position="220"/>
    </location>
</feature>
<reference evidence="13" key="1">
    <citation type="submission" date="2018-07" db="EMBL/GenBank/DDBJ databases">
        <authorList>
            <consortium name="PulseNet: The National Subtyping Network for Foodborne Disease Surveillance"/>
            <person name="Tarr C.L."/>
            <person name="Trees E."/>
            <person name="Katz L.S."/>
            <person name="Carleton-Romer H.A."/>
            <person name="Stroika S."/>
            <person name="Kucerova Z."/>
            <person name="Roache K.F."/>
            <person name="Sabol A.L."/>
            <person name="Besser J."/>
            <person name="Gerner-Smidt P."/>
        </authorList>
    </citation>
    <scope>NUCLEOTIDE SEQUENCE</scope>
    <source>
        <strain evidence="13">PNUSAS014556</strain>
    </source>
</reference>
<proteinExistence type="predicted"/>
<keyword evidence="6 10" id="KW-0732">Signal</keyword>
<dbReference type="InterPro" id="IPR005594">
    <property type="entry name" value="YadA_C"/>
</dbReference>
<evidence type="ECO:0000259" key="12">
    <source>
        <dbReference type="Pfam" id="PF05658"/>
    </source>
</evidence>
<feature type="domain" description="Trimeric autotransporter adhesin YadA-like head" evidence="12">
    <location>
        <begin position="48"/>
        <end position="73"/>
    </location>
</feature>
<dbReference type="SUPFAM" id="SSF101967">
    <property type="entry name" value="Adhesin YadA, collagen-binding domain"/>
    <property type="match status" value="2"/>
</dbReference>
<keyword evidence="9" id="KW-0998">Cell outer membrane</keyword>
<dbReference type="SUPFAM" id="SSF54523">
    <property type="entry name" value="Pili subunits"/>
    <property type="match status" value="1"/>
</dbReference>
<dbReference type="InterPro" id="IPR045584">
    <property type="entry name" value="Pilin-like"/>
</dbReference>
<gene>
    <name evidence="13" type="ORF">CDA92_18010</name>
</gene>
<evidence type="ECO:0000256" key="6">
    <source>
        <dbReference type="ARBA" id="ARBA00022729"/>
    </source>
</evidence>
<keyword evidence="7" id="KW-0653">Protein transport</keyword>
<evidence type="ECO:0000256" key="1">
    <source>
        <dbReference type="ARBA" id="ARBA00004241"/>
    </source>
</evidence>
<feature type="domain" description="Trimeric autotransporter adhesin YadA-like head" evidence="12">
    <location>
        <begin position="93"/>
        <end position="114"/>
    </location>
</feature>
<dbReference type="InterPro" id="IPR008640">
    <property type="entry name" value="Adhesin_Head_dom"/>
</dbReference>
<dbReference type="GO" id="GO:0009986">
    <property type="term" value="C:cell surface"/>
    <property type="evidence" value="ECO:0007669"/>
    <property type="project" value="UniProtKB-SubCell"/>
</dbReference>
<feature type="domain" description="Trimeric autotransporter adhesin YadA-like head" evidence="12">
    <location>
        <begin position="227"/>
        <end position="249"/>
    </location>
</feature>
<feature type="domain" description="Trimeric autotransporter adhesin YadA-like head" evidence="12">
    <location>
        <begin position="251"/>
        <end position="277"/>
    </location>
</feature>
<evidence type="ECO:0000256" key="7">
    <source>
        <dbReference type="ARBA" id="ARBA00022927"/>
    </source>
</evidence>
<dbReference type="CDD" id="cd12820">
    <property type="entry name" value="LbR_YadA-like"/>
    <property type="match status" value="2"/>
</dbReference>
<dbReference type="GO" id="GO:0015031">
    <property type="term" value="P:protein transport"/>
    <property type="evidence" value="ECO:0007669"/>
    <property type="project" value="UniProtKB-KW"/>
</dbReference>
<feature type="domain" description="Trimeric autotransporter adhesin YadA-like head" evidence="12">
    <location>
        <begin position="279"/>
        <end position="305"/>
    </location>
</feature>
<evidence type="ECO:0000256" key="2">
    <source>
        <dbReference type="ARBA" id="ARBA00004442"/>
    </source>
</evidence>
<dbReference type="Gene3D" id="1.20.5.2280">
    <property type="match status" value="1"/>
</dbReference>
<feature type="chain" id="PRO_5024828157" description="Trimeric autotransporter adhesin YadA-like C-terminal membrane anchor domain-containing protein" evidence="10">
    <location>
        <begin position="22"/>
        <end position="580"/>
    </location>
</feature>
<evidence type="ECO:0000256" key="4">
    <source>
        <dbReference type="ARBA" id="ARBA00022452"/>
    </source>
</evidence>
<name>A0A607ICW9_SALET</name>
<dbReference type="InterPro" id="IPR011049">
    <property type="entry name" value="Serralysin-like_metalloprot_C"/>
</dbReference>
<evidence type="ECO:0000256" key="8">
    <source>
        <dbReference type="ARBA" id="ARBA00023136"/>
    </source>
</evidence>
<keyword evidence="3" id="KW-0813">Transport</keyword>
<sequence>MEEYGRALLLAGLMISAGVMAAPVPPACGFDSTTKECSTKYGSGASDSGVRSTAYGANANAWGSDSVAIGTNSSTGGHSSIAIGSESSVNNHGVAIGFKAKAMADRSIATGDNSNASGYNSVALGANAVAKKDNEVNIGIWSDDKSKQTGLRTLSGLSDGVNPDEAVNMKQFDSAITAVNNYTDTGINKVLSSGSATARDAFAIGNDATVTGYMSTAIGVKANASTASTATGDNASASGMNSTATGMSANATGNGSVATGVGVHATGNGSIATGANAYATGDGSIATGNMSIATGINSVALGANAVARKDNEVNIGIWKTFPGGYSPTPTGTRTLSGLSDGINPDEAVNKGQLDTAKSDAISTANKYTDSSITGLKLDEKLSTADSNAQKYASTAQSAAEKYTDNATLQANQKVLQKANTYTDNTAKDVLKSANDNTERRAAVAEDNAIKRSGHYTDERSVQTLNSANTYTNHRAIQAENNAVARSNNYTDNRFGELRKSMKHTEKRLNAGIAGVTALSSIPYSSGNNFSYGIGVGNYQNGNAVAAGVQFRASPSTNVRLNISWDSAGNNATGIGIAGGW</sequence>
<keyword evidence="8" id="KW-0472">Membrane</keyword>
<dbReference type="Pfam" id="PF03895">
    <property type="entry name" value="YadA_anchor"/>
    <property type="match status" value="1"/>
</dbReference>
<feature type="domain" description="Trimeric autotransporter adhesin YadA-like head" evidence="12">
    <location>
        <begin position="116"/>
        <end position="134"/>
    </location>
</feature>